<dbReference type="PANTHER" id="PTHR21342:SF1">
    <property type="entry name" value="PHOSPHOPANTETHEINE ADENYLYLTRANSFERASE"/>
    <property type="match status" value="1"/>
</dbReference>
<protein>
    <recommendedName>
        <fullName evidence="9">Phosphopantetheine adenylyltransferase</fullName>
        <ecNumber evidence="9">2.7.7.3</ecNumber>
    </recommendedName>
    <alternativeName>
        <fullName evidence="9">Dephospho-CoA pyrophosphorylase</fullName>
    </alternativeName>
    <alternativeName>
        <fullName evidence="9">Pantetheine-phosphate adenylyltransferase</fullName>
        <shortName evidence="9">PPAT</shortName>
    </alternativeName>
</protein>
<reference evidence="11 12" key="1">
    <citation type="submission" date="2021-01" db="EMBL/GenBank/DDBJ databases">
        <title>Genomic Encyclopedia of Type Strains, Phase IV (KMG-IV): sequencing the most valuable type-strain genomes for metagenomic binning, comparative biology and taxonomic classification.</title>
        <authorList>
            <person name="Goeker M."/>
        </authorList>
    </citation>
    <scope>NUCLEOTIDE SEQUENCE [LARGE SCALE GENOMIC DNA]</scope>
    <source>
        <strain evidence="11 12">DSM 25890</strain>
    </source>
</reference>
<dbReference type="RefSeq" id="WP_204403478.1">
    <property type="nucleotide sequence ID" value="NZ_JAFBEE010000018.1"/>
</dbReference>
<proteinExistence type="inferred from homology"/>
<evidence type="ECO:0000256" key="1">
    <source>
        <dbReference type="ARBA" id="ARBA00022490"/>
    </source>
</evidence>
<evidence type="ECO:0000313" key="11">
    <source>
        <dbReference type="EMBL" id="MBM7615835.1"/>
    </source>
</evidence>
<comment type="similarity">
    <text evidence="9">Belongs to the bacterial CoaD family.</text>
</comment>
<comment type="subunit">
    <text evidence="9">Homohexamer.</text>
</comment>
<comment type="catalytic activity">
    <reaction evidence="8 9">
        <text>(R)-4'-phosphopantetheine + ATP + H(+) = 3'-dephospho-CoA + diphosphate</text>
        <dbReference type="Rhea" id="RHEA:19801"/>
        <dbReference type="ChEBI" id="CHEBI:15378"/>
        <dbReference type="ChEBI" id="CHEBI:30616"/>
        <dbReference type="ChEBI" id="CHEBI:33019"/>
        <dbReference type="ChEBI" id="CHEBI:57328"/>
        <dbReference type="ChEBI" id="CHEBI:61723"/>
        <dbReference type="EC" id="2.7.7.3"/>
    </reaction>
</comment>
<keyword evidence="4 9" id="KW-0547">Nucleotide-binding</keyword>
<dbReference type="InterPro" id="IPR004821">
    <property type="entry name" value="Cyt_trans-like"/>
</dbReference>
<dbReference type="Proteomes" id="UP001314796">
    <property type="component" value="Unassembled WGS sequence"/>
</dbReference>
<evidence type="ECO:0000259" key="10">
    <source>
        <dbReference type="Pfam" id="PF01467"/>
    </source>
</evidence>
<dbReference type="NCBIfam" id="TIGR00125">
    <property type="entry name" value="cyt_tran_rel"/>
    <property type="match status" value="1"/>
</dbReference>
<dbReference type="CDD" id="cd02163">
    <property type="entry name" value="PPAT"/>
    <property type="match status" value="1"/>
</dbReference>
<evidence type="ECO:0000256" key="4">
    <source>
        <dbReference type="ARBA" id="ARBA00022741"/>
    </source>
</evidence>
<dbReference type="InterPro" id="IPR014729">
    <property type="entry name" value="Rossmann-like_a/b/a_fold"/>
</dbReference>
<dbReference type="SUPFAM" id="SSF52374">
    <property type="entry name" value="Nucleotidylyl transferase"/>
    <property type="match status" value="1"/>
</dbReference>
<organism evidence="11 12">
    <name type="scientific">Alkaliphilus hydrothermalis</name>
    <dbReference type="NCBI Taxonomy" id="1482730"/>
    <lineage>
        <taxon>Bacteria</taxon>
        <taxon>Bacillati</taxon>
        <taxon>Bacillota</taxon>
        <taxon>Clostridia</taxon>
        <taxon>Peptostreptococcales</taxon>
        <taxon>Natronincolaceae</taxon>
        <taxon>Alkaliphilus</taxon>
    </lineage>
</organism>
<accession>A0ABS2NSB2</accession>
<evidence type="ECO:0000256" key="6">
    <source>
        <dbReference type="ARBA" id="ARBA00022842"/>
    </source>
</evidence>
<comment type="caution">
    <text evidence="11">The sequence shown here is derived from an EMBL/GenBank/DDBJ whole genome shotgun (WGS) entry which is preliminary data.</text>
</comment>
<keyword evidence="3 9" id="KW-0548">Nucleotidyltransferase</keyword>
<evidence type="ECO:0000256" key="8">
    <source>
        <dbReference type="ARBA" id="ARBA00029346"/>
    </source>
</evidence>
<feature type="binding site" evidence="9">
    <location>
        <begin position="9"/>
        <end position="10"/>
    </location>
    <ligand>
        <name>ATP</name>
        <dbReference type="ChEBI" id="CHEBI:30616"/>
    </ligand>
</feature>
<keyword evidence="7 9" id="KW-0173">Coenzyme A biosynthesis</keyword>
<feature type="binding site" evidence="9">
    <location>
        <position position="17"/>
    </location>
    <ligand>
        <name>ATP</name>
        <dbReference type="ChEBI" id="CHEBI:30616"/>
    </ligand>
</feature>
<sequence>MKVGIYPGSFDPITNGHLDIIQRASNICDEVVVSVLMNPSKNPLFSLEERVELIKEVVKPFPNVKVDCFSGLLVDYLKAKDAKIIIKGLRAVSDFEYEFQMALMNRKLAPDIETIFLMTSSKNSYLSSSIVKEVAKFGGCIEGLVPDLIRKAIFKKL</sequence>
<keyword evidence="1 9" id="KW-0963">Cytoplasm</keyword>
<feature type="binding site" evidence="9">
    <location>
        <begin position="88"/>
        <end position="90"/>
    </location>
    <ligand>
        <name>ATP</name>
        <dbReference type="ChEBI" id="CHEBI:30616"/>
    </ligand>
</feature>
<evidence type="ECO:0000256" key="3">
    <source>
        <dbReference type="ARBA" id="ARBA00022695"/>
    </source>
</evidence>
<feature type="binding site" evidence="9">
    <location>
        <position position="98"/>
    </location>
    <ligand>
        <name>ATP</name>
        <dbReference type="ChEBI" id="CHEBI:30616"/>
    </ligand>
</feature>
<dbReference type="Gene3D" id="3.40.50.620">
    <property type="entry name" value="HUPs"/>
    <property type="match status" value="1"/>
</dbReference>
<dbReference type="GO" id="GO:0004595">
    <property type="term" value="F:pantetheine-phosphate adenylyltransferase activity"/>
    <property type="evidence" value="ECO:0007669"/>
    <property type="project" value="UniProtKB-EC"/>
</dbReference>
<comment type="subcellular location">
    <subcellularLocation>
        <location evidence="9">Cytoplasm</location>
    </subcellularLocation>
</comment>
<keyword evidence="6 9" id="KW-0460">Magnesium</keyword>
<feature type="binding site" evidence="9">
    <location>
        <position position="9"/>
    </location>
    <ligand>
        <name>substrate</name>
    </ligand>
</feature>
<dbReference type="InterPro" id="IPR001980">
    <property type="entry name" value="PPAT"/>
</dbReference>
<feature type="binding site" evidence="9">
    <location>
        <begin position="123"/>
        <end position="129"/>
    </location>
    <ligand>
        <name>ATP</name>
        <dbReference type="ChEBI" id="CHEBI:30616"/>
    </ligand>
</feature>
<evidence type="ECO:0000256" key="9">
    <source>
        <dbReference type="HAMAP-Rule" id="MF_00151"/>
    </source>
</evidence>
<keyword evidence="5 9" id="KW-0067">ATP-binding</keyword>
<gene>
    <name evidence="9" type="primary">coaD</name>
    <name evidence="11" type="ORF">JOC73_002409</name>
</gene>
<feature type="domain" description="Cytidyltransferase-like" evidence="10">
    <location>
        <begin position="5"/>
        <end position="133"/>
    </location>
</feature>
<keyword evidence="2 9" id="KW-0808">Transferase</keyword>
<feature type="binding site" evidence="9">
    <location>
        <position position="41"/>
    </location>
    <ligand>
        <name>substrate</name>
    </ligand>
</feature>
<evidence type="ECO:0000256" key="7">
    <source>
        <dbReference type="ARBA" id="ARBA00022993"/>
    </source>
</evidence>
<dbReference type="Pfam" id="PF01467">
    <property type="entry name" value="CTP_transf_like"/>
    <property type="match status" value="1"/>
</dbReference>
<feature type="site" description="Transition state stabilizer" evidence="9">
    <location>
        <position position="17"/>
    </location>
</feature>
<dbReference type="PANTHER" id="PTHR21342">
    <property type="entry name" value="PHOSPHOPANTETHEINE ADENYLYLTRANSFERASE"/>
    <property type="match status" value="1"/>
</dbReference>
<evidence type="ECO:0000256" key="2">
    <source>
        <dbReference type="ARBA" id="ARBA00022679"/>
    </source>
</evidence>
<evidence type="ECO:0000256" key="5">
    <source>
        <dbReference type="ARBA" id="ARBA00022840"/>
    </source>
</evidence>
<feature type="binding site" evidence="9">
    <location>
        <position position="73"/>
    </location>
    <ligand>
        <name>substrate</name>
    </ligand>
</feature>
<comment type="function">
    <text evidence="9">Reversibly transfers an adenylyl group from ATP to 4'-phosphopantetheine, yielding dephospho-CoA (dPCoA) and pyrophosphate.</text>
</comment>
<dbReference type="EMBL" id="JAFBEE010000018">
    <property type="protein sequence ID" value="MBM7615835.1"/>
    <property type="molecule type" value="Genomic_DNA"/>
</dbReference>
<dbReference type="EC" id="2.7.7.3" evidence="9"/>
<feature type="binding site" evidence="9">
    <location>
        <position position="87"/>
    </location>
    <ligand>
        <name>substrate</name>
    </ligand>
</feature>
<dbReference type="PRINTS" id="PR01020">
    <property type="entry name" value="LPSBIOSNTHSS"/>
</dbReference>
<dbReference type="NCBIfam" id="TIGR01510">
    <property type="entry name" value="coaD_prev_kdtB"/>
    <property type="match status" value="1"/>
</dbReference>
<keyword evidence="12" id="KW-1185">Reference proteome</keyword>
<evidence type="ECO:0000313" key="12">
    <source>
        <dbReference type="Proteomes" id="UP001314796"/>
    </source>
</evidence>
<name>A0ABS2NSB2_9FIRM</name>
<comment type="cofactor">
    <cofactor evidence="9">
        <name>Mg(2+)</name>
        <dbReference type="ChEBI" id="CHEBI:18420"/>
    </cofactor>
</comment>
<dbReference type="HAMAP" id="MF_00151">
    <property type="entry name" value="PPAT_bact"/>
    <property type="match status" value="1"/>
</dbReference>
<comment type="pathway">
    <text evidence="9">Cofactor biosynthesis; coenzyme A biosynthesis; CoA from (R)-pantothenate: step 4/5.</text>
</comment>